<dbReference type="InterPro" id="IPR036179">
    <property type="entry name" value="Ig-like_dom_sf"/>
</dbReference>
<feature type="domain" description="Ig-like" evidence="6">
    <location>
        <begin position="689"/>
        <end position="767"/>
    </location>
</feature>
<keyword evidence="5" id="KW-1133">Transmembrane helix</keyword>
<feature type="compositionally biased region" description="Pro residues" evidence="4">
    <location>
        <begin position="1742"/>
        <end position="1751"/>
    </location>
</feature>
<evidence type="ECO:0000259" key="6">
    <source>
        <dbReference type="PROSITE" id="PS50835"/>
    </source>
</evidence>
<dbReference type="CDD" id="cd00063">
    <property type="entry name" value="FN3"/>
    <property type="match status" value="5"/>
</dbReference>
<evidence type="ECO:0000256" key="2">
    <source>
        <dbReference type="ARBA" id="ARBA00023157"/>
    </source>
</evidence>
<dbReference type="Pfam" id="PF00041">
    <property type="entry name" value="fn3"/>
    <property type="match status" value="5"/>
</dbReference>
<dbReference type="GO" id="GO:0016020">
    <property type="term" value="C:membrane"/>
    <property type="evidence" value="ECO:0007669"/>
    <property type="project" value="UniProtKB-SubCell"/>
</dbReference>
<feature type="domain" description="Ig-like" evidence="6">
    <location>
        <begin position="108"/>
        <end position="222"/>
    </location>
</feature>
<keyword evidence="5" id="KW-0812">Transmembrane</keyword>
<dbReference type="InterPro" id="IPR007110">
    <property type="entry name" value="Ig-like_dom"/>
</dbReference>
<gene>
    <name evidence="8" type="primary">CNTN3</name>
    <name evidence="8" type="ORF">AWC38_SpisGene1256</name>
</gene>
<feature type="domain" description="Ig-like" evidence="6">
    <location>
        <begin position="230"/>
        <end position="304"/>
    </location>
</feature>
<dbReference type="EMBL" id="LSMT01000008">
    <property type="protein sequence ID" value="PFX33840.1"/>
    <property type="molecule type" value="Genomic_DNA"/>
</dbReference>
<evidence type="ECO:0000256" key="3">
    <source>
        <dbReference type="ARBA" id="ARBA00023319"/>
    </source>
</evidence>
<feature type="transmembrane region" description="Helical" evidence="5">
    <location>
        <begin position="1301"/>
        <end position="1324"/>
    </location>
</feature>
<dbReference type="Pfam" id="PF13927">
    <property type="entry name" value="Ig_3"/>
    <property type="match status" value="5"/>
</dbReference>
<feature type="domain" description="Fibronectin type-III" evidence="7">
    <location>
        <begin position="1071"/>
        <end position="1165"/>
    </location>
</feature>
<keyword evidence="5" id="KW-0472">Membrane</keyword>
<dbReference type="SMART" id="SM00060">
    <property type="entry name" value="FN3"/>
    <property type="match status" value="5"/>
</dbReference>
<evidence type="ECO:0000313" key="8">
    <source>
        <dbReference type="EMBL" id="PFX33840.1"/>
    </source>
</evidence>
<evidence type="ECO:0000256" key="5">
    <source>
        <dbReference type="SAM" id="Phobius"/>
    </source>
</evidence>
<dbReference type="GO" id="GO:0098609">
    <property type="term" value="P:cell-cell adhesion"/>
    <property type="evidence" value="ECO:0007669"/>
    <property type="project" value="TreeGrafter"/>
</dbReference>
<dbReference type="Proteomes" id="UP000225706">
    <property type="component" value="Unassembled WGS sequence"/>
</dbReference>
<feature type="region of interest" description="Disordered" evidence="4">
    <location>
        <begin position="1260"/>
        <end position="1294"/>
    </location>
</feature>
<feature type="domain" description="Fibronectin type-III" evidence="7">
    <location>
        <begin position="868"/>
        <end position="966"/>
    </location>
</feature>
<evidence type="ECO:0000259" key="7">
    <source>
        <dbReference type="PROSITE" id="PS50853"/>
    </source>
</evidence>
<feature type="domain" description="Fibronectin type-III" evidence="7">
    <location>
        <begin position="971"/>
        <end position="1067"/>
    </location>
</feature>
<feature type="domain" description="Ig-like" evidence="6">
    <location>
        <begin position="305"/>
        <end position="410"/>
    </location>
</feature>
<feature type="domain" description="Ig-like" evidence="6">
    <location>
        <begin position="507"/>
        <end position="595"/>
    </location>
</feature>
<proteinExistence type="predicted"/>
<feature type="domain" description="Ig-like" evidence="6">
    <location>
        <begin position="599"/>
        <end position="686"/>
    </location>
</feature>
<dbReference type="SMART" id="SM00409">
    <property type="entry name" value="IG"/>
    <property type="match status" value="8"/>
</dbReference>
<keyword evidence="1" id="KW-0677">Repeat</keyword>
<dbReference type="InterPro" id="IPR003961">
    <property type="entry name" value="FN3_dom"/>
</dbReference>
<dbReference type="OrthoDB" id="5988169at2759"/>
<dbReference type="SMART" id="SM00408">
    <property type="entry name" value="IGc2"/>
    <property type="match status" value="7"/>
</dbReference>
<dbReference type="PROSITE" id="PS50853">
    <property type="entry name" value="FN3"/>
    <property type="match status" value="5"/>
</dbReference>
<organism evidence="8 9">
    <name type="scientific">Stylophora pistillata</name>
    <name type="common">Smooth cauliflower coral</name>
    <dbReference type="NCBI Taxonomy" id="50429"/>
    <lineage>
        <taxon>Eukaryota</taxon>
        <taxon>Metazoa</taxon>
        <taxon>Cnidaria</taxon>
        <taxon>Anthozoa</taxon>
        <taxon>Hexacorallia</taxon>
        <taxon>Scleractinia</taxon>
        <taxon>Astrocoeniina</taxon>
        <taxon>Pocilloporidae</taxon>
        <taxon>Stylophora</taxon>
    </lineage>
</organism>
<dbReference type="Gene3D" id="2.60.40.10">
    <property type="entry name" value="Immunoglobulins"/>
    <property type="match status" value="13"/>
</dbReference>
<dbReference type="PANTHER" id="PTHR44170:SF6">
    <property type="entry name" value="CONTACTIN"/>
    <property type="match status" value="1"/>
</dbReference>
<feature type="region of interest" description="Disordered" evidence="4">
    <location>
        <begin position="1365"/>
        <end position="1671"/>
    </location>
</feature>
<keyword evidence="9" id="KW-1185">Reference proteome</keyword>
<feature type="domain" description="Fibronectin type-III" evidence="7">
    <location>
        <begin position="774"/>
        <end position="865"/>
    </location>
</feature>
<keyword evidence="3" id="KW-0393">Immunoglobulin domain</keyword>
<evidence type="ECO:0000313" key="9">
    <source>
        <dbReference type="Proteomes" id="UP000225706"/>
    </source>
</evidence>
<feature type="compositionally biased region" description="Low complexity" evidence="4">
    <location>
        <begin position="1567"/>
        <end position="1581"/>
    </location>
</feature>
<feature type="compositionally biased region" description="Low complexity" evidence="4">
    <location>
        <begin position="1374"/>
        <end position="1395"/>
    </location>
</feature>
<dbReference type="PROSITE" id="PS50835">
    <property type="entry name" value="IG_LIKE"/>
    <property type="match status" value="7"/>
</dbReference>
<feature type="compositionally biased region" description="Polar residues" evidence="4">
    <location>
        <begin position="1271"/>
        <end position="1283"/>
    </location>
</feature>
<accession>A0A2B4SY82</accession>
<feature type="compositionally biased region" description="Polar residues" evidence="4">
    <location>
        <begin position="1474"/>
        <end position="1485"/>
    </location>
</feature>
<feature type="domain" description="Fibronectin type-III" evidence="7">
    <location>
        <begin position="1169"/>
        <end position="1263"/>
    </location>
</feature>
<dbReference type="PANTHER" id="PTHR44170">
    <property type="entry name" value="PROTEIN SIDEKICK"/>
    <property type="match status" value="1"/>
</dbReference>
<dbReference type="InterPro" id="IPR013783">
    <property type="entry name" value="Ig-like_fold"/>
</dbReference>
<dbReference type="InterPro" id="IPR003599">
    <property type="entry name" value="Ig_sub"/>
</dbReference>
<name>A0A2B4SY82_STYPI</name>
<protein>
    <submittedName>
        <fullName evidence="8">Contactin-3</fullName>
    </submittedName>
</protein>
<comment type="caution">
    <text evidence="8">The sequence shown here is derived from an EMBL/GenBank/DDBJ whole genome shotgun (WGS) entry which is preliminary data.</text>
</comment>
<reference evidence="9" key="1">
    <citation type="journal article" date="2017" name="bioRxiv">
        <title>Comparative analysis of the genomes of Stylophora pistillata and Acropora digitifera provides evidence for extensive differences between species of corals.</title>
        <authorList>
            <person name="Voolstra C.R."/>
            <person name="Li Y."/>
            <person name="Liew Y.J."/>
            <person name="Baumgarten S."/>
            <person name="Zoccola D."/>
            <person name="Flot J.-F."/>
            <person name="Tambutte S."/>
            <person name="Allemand D."/>
            <person name="Aranda M."/>
        </authorList>
    </citation>
    <scope>NUCLEOTIDE SEQUENCE [LARGE SCALE GENOMIC DNA]</scope>
</reference>
<evidence type="ECO:0000256" key="4">
    <source>
        <dbReference type="SAM" id="MobiDB-lite"/>
    </source>
</evidence>
<dbReference type="InterPro" id="IPR003598">
    <property type="entry name" value="Ig_sub2"/>
</dbReference>
<keyword evidence="2" id="KW-1015">Disulfide bond</keyword>
<feature type="compositionally biased region" description="Polar residues" evidence="4">
    <location>
        <begin position="1654"/>
        <end position="1670"/>
    </location>
</feature>
<sequence length="1851" mass="200406">MGYNSFISAVVVIATTYSAVVSASASLYFTIEPTDHVVAIGQPLLLNCQAQYNGSGNVLISWKNNNLWLFDTTNTSWTQLANYSLYYSSIPANSIGTFICGASVQGKPSVIYSRTATVQAAYIKSKYLTNPKNFTIRLGEDATFDCVIEESLPYATIHWQKDGKSFTGGDVTGPYQIPSTKATSSALSVRNVAFSSAGWYGCVAVNPLLPSQREYSKKAYLTVLPAEDKPHFGVHPTNMIVPEHLPSILQCQILGVPPPLISWTMNGQPVNNVSDRYMLGNGSLYFAPPVNHSYAGQYVCNGTNPAGSVSSGAVFFRVAYFAFNFRKNPTNQTAVVGAAIRMPCVPPVSFPVQVTINWYHNYQLVTPSSRISIDNSGTITFTSITKSDEGKYFCDATNSDLHATRTSSVAFVTVYVPPSFQVRPSNTNVKQGSPLMLHCQATGDPMPILTWQKDGQALQTSHMTVLSNGSLFISSAVKQDAGTFSCIASNVASSVSVTAVVIIYVPPSLVSPPENATKIVGETVKFICTFSGIPNPSILWIYKSEGSMFQINQTEHYIILTGSLEIRQIRKRDEGNYICQAKNVAGSLEALAFLRVRVPSGLDMNPMNVTVNESSPASFRCNASGDPKPVVTWFNGQTQLTPGARIAIGEDSLTILRTVASDSGQYSCNVSNGLNSHVGTTYLLVQVPPNITVFHIPRLVKLGESAVLNCSVSGTPNPSVTWYRNGKLLSSTTSLFVIRSIREADDGVYTCIATNAAGRLSKNGNLTVQVVPSPPFPVSATSVSSSAIQLSWQLVFDGHSPITSYKLEMRRESESYIVIQEVISAMSYTVRNLHPFTLYTFRISARNVVGLSDGANVTNRTLQDAPSQPTNLAAATLNATAVTITWDLPATPNGLITRYEIHYNTAEKSDVTSKMLLANQLSVLQASIDSLKPFTRYQFKVRAATEERNVMWGNFSAITEATTGEAAPDAAPREIQLRALSAESIFVTWKSIPSELSNGIIREYIVIAKAAGPYSFDNDGLKYSTNSSLNFTIQRLHPWTVYNVTVQAVTVVSGPESLVKQVRTLEAAPGRPSNVTLDSVSQYSIIVYIAQPLPSERNGVIRGYTVLYRQTGLTEADYLSVNTTSSPLTLANLTVFTEYSIQAAAFTRAGLGTKSEVKTIVTQEGVPSAVDNVTVVSVSYDTITISWHPPVRPNGKVIEYKITYRSLDNNATRIMTTNGSLTTADIKNLKANTTHSIYVTARTREGAGEQGMMVHVTTGVPPPVTIAPTEPQVSPTKEPNTTEGAPPVTEKRTGGLKQEEMTVIIVCVALIVVFLIIAAVYFLVFRRWKDNRDGGGYKRSRKVHKFRGDYEMNRSKMAGFPGNAVLDVTEEPSGADADNSSDSFDSDWAGSTISLPSPPPIPDYAEPDLCSPQRSSSRASDRPRLVGARPHVDSMISQDGYSTVEALGGGVSSFGPPPPLPFRSLSFSERGSDSPGSRKSFTNKGYNLATEREGVDLGEGSRNGFPNRDLAGIENGGYDSDEELDRSLASASGKKSALDIAPPNLDELYAKPDLSKKKKYRNKGPPSRSNSESSQSTVQASGGLTDSFTKPEKSKKTFHKVGSTPRENQSGGQDNGPAHDPVVVYDERTNFYGDDASKESNPSVDKNDTKSVDESNISSATIVSDLNSSEMADPVKNEDLINLSLKLPPSANAIEGLTIQDTGPAPPSPYTLRNRKISLGSQDSSYDEPYNNLEEIDAGITPPPDFNPAQPPSFVFNPEEGSGGLPAAPTLSRSSYPNEPYGVEDKSEEEAVVMEVKEIENMEDAKETEDTINDFDDILNSLLANEQKDEPEGAQGTFTRFDGYDSTVLMF</sequence>
<dbReference type="InterPro" id="IPR036116">
    <property type="entry name" value="FN3_sf"/>
</dbReference>
<dbReference type="SUPFAM" id="SSF49265">
    <property type="entry name" value="Fibronectin type III"/>
    <property type="match status" value="3"/>
</dbReference>
<dbReference type="Pfam" id="PF07679">
    <property type="entry name" value="I-set"/>
    <property type="match status" value="2"/>
</dbReference>
<dbReference type="SUPFAM" id="SSF48726">
    <property type="entry name" value="Immunoglobulin"/>
    <property type="match status" value="8"/>
</dbReference>
<feature type="domain" description="Ig-like" evidence="6">
    <location>
        <begin position="418"/>
        <end position="498"/>
    </location>
</feature>
<feature type="region of interest" description="Disordered" evidence="4">
    <location>
        <begin position="1742"/>
        <end position="1788"/>
    </location>
</feature>
<evidence type="ECO:0000256" key="1">
    <source>
        <dbReference type="ARBA" id="ARBA00022737"/>
    </source>
</evidence>
<dbReference type="FunFam" id="2.60.40.10:FF:000189">
    <property type="entry name" value="Neogenin isoform 3"/>
    <property type="match status" value="1"/>
</dbReference>
<dbReference type="FunFam" id="2.60.40.10:FF:000032">
    <property type="entry name" value="palladin isoform X1"/>
    <property type="match status" value="2"/>
</dbReference>
<dbReference type="InterPro" id="IPR013098">
    <property type="entry name" value="Ig_I-set"/>
</dbReference>